<name>A0A1M5XP13_9CLOT</name>
<proteinExistence type="predicted"/>
<dbReference type="AlphaFoldDB" id="A0A1M5XP13"/>
<reference evidence="1 2" key="1">
    <citation type="submission" date="2016-11" db="EMBL/GenBank/DDBJ databases">
        <authorList>
            <person name="Jaros S."/>
            <person name="Januszkiewicz K."/>
            <person name="Wedrychowicz H."/>
        </authorList>
    </citation>
    <scope>NUCLEOTIDE SEQUENCE [LARGE SCALE GENOMIC DNA]</scope>
    <source>
        <strain evidence="1 2">DSM 3089</strain>
    </source>
</reference>
<dbReference type="STRING" id="1121306.SAMN02745196_02335"/>
<protein>
    <submittedName>
        <fullName evidence="1">Uncharacterized protein</fullName>
    </submittedName>
</protein>
<dbReference type="Proteomes" id="UP000184526">
    <property type="component" value="Unassembled WGS sequence"/>
</dbReference>
<dbReference type="OrthoDB" id="1958140at2"/>
<evidence type="ECO:0000313" key="2">
    <source>
        <dbReference type="Proteomes" id="UP000184526"/>
    </source>
</evidence>
<sequence>MAVKNAVYKVDNGAGAFDEIMFKTQAEQVDIGQNSSLKQYLDKVNLATKNDGSTGADGQEGWIPLGNGEKLYFGWFNVPTSSGVAWGSRVYAVPECTLIRNAIVCSAGDYSISLLNLGGTNNKMNVAVYNAPVGGFGRARYFAVGY</sequence>
<evidence type="ECO:0000313" key="1">
    <source>
        <dbReference type="EMBL" id="SHI01278.1"/>
    </source>
</evidence>
<gene>
    <name evidence="1" type="ORF">SAMN02745196_02335</name>
</gene>
<accession>A0A1M5XP13</accession>
<dbReference type="EMBL" id="FQXP01000009">
    <property type="protein sequence ID" value="SHI01278.1"/>
    <property type="molecule type" value="Genomic_DNA"/>
</dbReference>
<dbReference type="RefSeq" id="WP_072832191.1">
    <property type="nucleotide sequence ID" value="NZ_FQXP01000009.1"/>
</dbReference>
<organism evidence="1 2">
    <name type="scientific">Clostridium collagenovorans DSM 3089</name>
    <dbReference type="NCBI Taxonomy" id="1121306"/>
    <lineage>
        <taxon>Bacteria</taxon>
        <taxon>Bacillati</taxon>
        <taxon>Bacillota</taxon>
        <taxon>Clostridia</taxon>
        <taxon>Eubacteriales</taxon>
        <taxon>Clostridiaceae</taxon>
        <taxon>Clostridium</taxon>
    </lineage>
</organism>
<keyword evidence="2" id="KW-1185">Reference proteome</keyword>